<evidence type="ECO:0000256" key="19">
    <source>
        <dbReference type="PIRNR" id="PIRNR017184"/>
    </source>
</evidence>
<evidence type="ECO:0000256" key="15">
    <source>
        <dbReference type="ARBA" id="ARBA00048238"/>
    </source>
</evidence>
<dbReference type="OrthoDB" id="9806925at2"/>
<comment type="catalytic activity">
    <reaction evidence="16 17 19">
        <text>(6S)-NADPHX + ADP = AMP + phosphate + NADPH + H(+)</text>
        <dbReference type="Rhea" id="RHEA:32235"/>
        <dbReference type="ChEBI" id="CHEBI:15378"/>
        <dbReference type="ChEBI" id="CHEBI:43474"/>
        <dbReference type="ChEBI" id="CHEBI:57783"/>
        <dbReference type="ChEBI" id="CHEBI:64076"/>
        <dbReference type="ChEBI" id="CHEBI:456215"/>
        <dbReference type="ChEBI" id="CHEBI:456216"/>
        <dbReference type="EC" id="4.2.1.136"/>
    </reaction>
</comment>
<dbReference type="GO" id="GO:0052856">
    <property type="term" value="F:NAD(P)HX epimerase activity"/>
    <property type="evidence" value="ECO:0007669"/>
    <property type="project" value="UniProtKB-UniRule"/>
</dbReference>
<proteinExistence type="inferred from homology"/>
<dbReference type="PIRSF" id="PIRSF017184">
    <property type="entry name" value="Nnr"/>
    <property type="match status" value="1"/>
</dbReference>
<dbReference type="GO" id="GO:0110051">
    <property type="term" value="P:metabolite repair"/>
    <property type="evidence" value="ECO:0007669"/>
    <property type="project" value="TreeGrafter"/>
</dbReference>
<keyword evidence="9 18" id="KW-0630">Potassium</keyword>
<evidence type="ECO:0000256" key="2">
    <source>
        <dbReference type="ARBA" id="ARBA00000909"/>
    </source>
</evidence>
<comment type="catalytic activity">
    <reaction evidence="1 18 19">
        <text>(6R)-NADHX = (6S)-NADHX</text>
        <dbReference type="Rhea" id="RHEA:32215"/>
        <dbReference type="ChEBI" id="CHEBI:64074"/>
        <dbReference type="ChEBI" id="CHEBI:64075"/>
        <dbReference type="EC" id="5.1.99.6"/>
    </reaction>
</comment>
<evidence type="ECO:0000256" key="16">
    <source>
        <dbReference type="ARBA" id="ARBA00049209"/>
    </source>
</evidence>
<dbReference type="EMBL" id="QOKW01000017">
    <property type="protein sequence ID" value="KAA0678358.1"/>
    <property type="molecule type" value="Genomic_DNA"/>
</dbReference>
<dbReference type="Proteomes" id="UP000480854">
    <property type="component" value="Unassembled WGS sequence"/>
</dbReference>
<feature type="binding site" evidence="17">
    <location>
        <position position="249"/>
    </location>
    <ligand>
        <name>(6S)-NADPHX</name>
        <dbReference type="ChEBI" id="CHEBI:64076"/>
    </ligand>
</feature>
<comment type="catalytic activity">
    <reaction evidence="15 17 19">
        <text>(6S)-NADHX + ADP = AMP + phosphate + NADH + H(+)</text>
        <dbReference type="Rhea" id="RHEA:32223"/>
        <dbReference type="ChEBI" id="CHEBI:15378"/>
        <dbReference type="ChEBI" id="CHEBI:43474"/>
        <dbReference type="ChEBI" id="CHEBI:57945"/>
        <dbReference type="ChEBI" id="CHEBI:64074"/>
        <dbReference type="ChEBI" id="CHEBI:456215"/>
        <dbReference type="ChEBI" id="CHEBI:456216"/>
        <dbReference type="EC" id="4.2.1.136"/>
    </reaction>
</comment>
<keyword evidence="11 18" id="KW-0413">Isomerase</keyword>
<dbReference type="SUPFAM" id="SSF64153">
    <property type="entry name" value="YjeF N-terminal domain-like"/>
    <property type="match status" value="1"/>
</dbReference>
<organism evidence="22 23">
    <name type="scientific">Roseomonas genomospecies 6</name>
    <dbReference type="NCBI Taxonomy" id="214106"/>
    <lineage>
        <taxon>Bacteria</taxon>
        <taxon>Pseudomonadati</taxon>
        <taxon>Pseudomonadota</taxon>
        <taxon>Alphaproteobacteria</taxon>
        <taxon>Acetobacterales</taxon>
        <taxon>Roseomonadaceae</taxon>
        <taxon>Roseomonas</taxon>
    </lineage>
</organism>
<dbReference type="CDD" id="cd01171">
    <property type="entry name" value="YXKO-related"/>
    <property type="match status" value="1"/>
</dbReference>
<keyword evidence="10 17" id="KW-0520">NAD</keyword>
<dbReference type="PROSITE" id="PS51385">
    <property type="entry name" value="YJEF_N"/>
    <property type="match status" value="1"/>
</dbReference>
<evidence type="ECO:0000256" key="4">
    <source>
        <dbReference type="ARBA" id="ARBA00009524"/>
    </source>
</evidence>
<dbReference type="EC" id="5.1.99.6" evidence="19"/>
<dbReference type="GO" id="GO:0046872">
    <property type="term" value="F:metal ion binding"/>
    <property type="evidence" value="ECO:0007669"/>
    <property type="project" value="UniProtKB-UniRule"/>
</dbReference>
<evidence type="ECO:0000256" key="18">
    <source>
        <dbReference type="HAMAP-Rule" id="MF_01966"/>
    </source>
</evidence>
<dbReference type="RefSeq" id="WP_149470572.1">
    <property type="nucleotide sequence ID" value="NZ_QOKW01000017.1"/>
</dbReference>
<dbReference type="EC" id="4.2.1.136" evidence="19"/>
<dbReference type="Pfam" id="PF01256">
    <property type="entry name" value="Carb_kinase"/>
    <property type="match status" value="1"/>
</dbReference>
<evidence type="ECO:0000259" key="21">
    <source>
        <dbReference type="PROSITE" id="PS51385"/>
    </source>
</evidence>
<feature type="domain" description="YjeF C-terminal" evidence="20">
    <location>
        <begin position="215"/>
        <end position="488"/>
    </location>
</feature>
<comment type="catalytic activity">
    <reaction evidence="2 18 19">
        <text>(6R)-NADPHX = (6S)-NADPHX</text>
        <dbReference type="Rhea" id="RHEA:32227"/>
        <dbReference type="ChEBI" id="CHEBI:64076"/>
        <dbReference type="ChEBI" id="CHEBI:64077"/>
        <dbReference type="EC" id="5.1.99.6"/>
    </reaction>
</comment>
<dbReference type="SUPFAM" id="SSF53613">
    <property type="entry name" value="Ribokinase-like"/>
    <property type="match status" value="1"/>
</dbReference>
<feature type="binding site" evidence="18">
    <location>
        <begin position="56"/>
        <end position="60"/>
    </location>
    <ligand>
        <name>(6S)-NADPHX</name>
        <dbReference type="ChEBI" id="CHEBI:64076"/>
    </ligand>
</feature>
<comment type="similarity">
    <text evidence="3 19">In the N-terminal section; belongs to the NnrE/AIBP family.</text>
</comment>
<dbReference type="InterPro" id="IPR000631">
    <property type="entry name" value="CARKD"/>
</dbReference>
<dbReference type="Pfam" id="PF03853">
    <property type="entry name" value="YjeF_N"/>
    <property type="match status" value="1"/>
</dbReference>
<dbReference type="GO" id="GO:0005524">
    <property type="term" value="F:ATP binding"/>
    <property type="evidence" value="ECO:0007669"/>
    <property type="project" value="UniProtKB-UniRule"/>
</dbReference>
<feature type="binding site" evidence="17">
    <location>
        <position position="434"/>
    </location>
    <ligand>
        <name>(6S)-NADPHX</name>
        <dbReference type="ChEBI" id="CHEBI:64076"/>
    </ligand>
</feature>
<evidence type="ECO:0000256" key="8">
    <source>
        <dbReference type="ARBA" id="ARBA00022857"/>
    </source>
</evidence>
<evidence type="ECO:0000259" key="20">
    <source>
        <dbReference type="PROSITE" id="PS51383"/>
    </source>
</evidence>
<dbReference type="GO" id="GO:0052855">
    <property type="term" value="F:ADP-dependent NAD(P)H-hydrate dehydratase activity"/>
    <property type="evidence" value="ECO:0007669"/>
    <property type="project" value="UniProtKB-UniRule"/>
</dbReference>
<dbReference type="NCBIfam" id="TIGR00197">
    <property type="entry name" value="yjeF_nterm"/>
    <property type="match status" value="1"/>
</dbReference>
<comment type="similarity">
    <text evidence="4 19">In the C-terminal section; belongs to the NnrD/CARKD family.</text>
</comment>
<evidence type="ECO:0000256" key="11">
    <source>
        <dbReference type="ARBA" id="ARBA00023235"/>
    </source>
</evidence>
<dbReference type="AlphaFoldDB" id="A0A9W7NGY3"/>
<gene>
    <name evidence="17" type="primary">nnrD</name>
    <name evidence="18" type="synonym">nnrE</name>
    <name evidence="22" type="ORF">DS843_19760</name>
</gene>
<keyword evidence="23" id="KW-1185">Reference proteome</keyword>
<dbReference type="HAMAP" id="MF_01966">
    <property type="entry name" value="NADHX_epimerase"/>
    <property type="match status" value="1"/>
</dbReference>
<comment type="cofactor">
    <cofactor evidence="17">
        <name>Mg(2+)</name>
        <dbReference type="ChEBI" id="CHEBI:18420"/>
    </cofactor>
</comment>
<evidence type="ECO:0000256" key="17">
    <source>
        <dbReference type="HAMAP-Rule" id="MF_01965"/>
    </source>
</evidence>
<comment type="similarity">
    <text evidence="18">Belongs to the NnrE/AIBP family.</text>
</comment>
<comment type="caution">
    <text evidence="22">The sequence shown here is derived from an EMBL/GenBank/DDBJ whole genome shotgun (WGS) entry which is preliminary data.</text>
</comment>
<dbReference type="InterPro" id="IPR029056">
    <property type="entry name" value="Ribokinase-like"/>
</dbReference>
<evidence type="ECO:0000256" key="7">
    <source>
        <dbReference type="ARBA" id="ARBA00022840"/>
    </source>
</evidence>
<keyword evidence="5 18" id="KW-0479">Metal-binding</keyword>
<evidence type="ECO:0000256" key="1">
    <source>
        <dbReference type="ARBA" id="ARBA00000013"/>
    </source>
</evidence>
<feature type="binding site" evidence="18">
    <location>
        <position position="57"/>
    </location>
    <ligand>
        <name>K(+)</name>
        <dbReference type="ChEBI" id="CHEBI:29103"/>
    </ligand>
</feature>
<keyword evidence="12 17" id="KW-0456">Lyase</keyword>
<evidence type="ECO:0000256" key="3">
    <source>
        <dbReference type="ARBA" id="ARBA00006001"/>
    </source>
</evidence>
<dbReference type="PANTHER" id="PTHR12592">
    <property type="entry name" value="ATP-DEPENDENT (S)-NAD(P)H-HYDRATE DEHYDRATASE FAMILY MEMBER"/>
    <property type="match status" value="1"/>
</dbReference>
<dbReference type="PROSITE" id="PS51383">
    <property type="entry name" value="YJEF_C_3"/>
    <property type="match status" value="1"/>
</dbReference>
<feature type="binding site" evidence="18">
    <location>
        <position position="151"/>
    </location>
    <ligand>
        <name>K(+)</name>
        <dbReference type="ChEBI" id="CHEBI:29103"/>
    </ligand>
</feature>
<dbReference type="NCBIfam" id="TIGR00196">
    <property type="entry name" value="yjeF_cterm"/>
    <property type="match status" value="1"/>
</dbReference>
<accession>A0A9W7NGY3</accession>
<keyword evidence="6 17" id="KW-0547">Nucleotide-binding</keyword>
<reference evidence="22 23" key="1">
    <citation type="submission" date="2018-07" db="EMBL/GenBank/DDBJ databases">
        <title>Genome sequence of Azospirillum sp. ATCC 49961.</title>
        <authorList>
            <person name="Sant'Anna F.H."/>
            <person name="Baldani J.I."/>
            <person name="Zilli J.E."/>
            <person name="Reis V.M."/>
            <person name="Hartmann A."/>
            <person name="Cruz L."/>
            <person name="de Souza E.M."/>
            <person name="de Oliveira Pedrosa F."/>
            <person name="Passaglia L.M.P."/>
        </authorList>
    </citation>
    <scope>NUCLEOTIDE SEQUENCE [LARGE SCALE GENOMIC DNA]</scope>
    <source>
        <strain evidence="22 23">ATCC 49961</strain>
    </source>
</reference>
<feature type="binding site" evidence="17">
    <location>
        <position position="363"/>
    </location>
    <ligand>
        <name>(6S)-NADPHX</name>
        <dbReference type="ChEBI" id="CHEBI:64076"/>
    </ligand>
</feature>
<keyword evidence="7 17" id="KW-0067">ATP-binding</keyword>
<comment type="caution">
    <text evidence="18">Lacks conserved residue(s) required for the propagation of feature annotation.</text>
</comment>
<dbReference type="InterPro" id="IPR004443">
    <property type="entry name" value="YjeF_N_dom"/>
</dbReference>
<protein>
    <recommendedName>
        <fullName evidence="19">Bifunctional NAD(P)H-hydrate repair enzyme</fullName>
    </recommendedName>
    <alternativeName>
        <fullName evidence="19">Nicotinamide nucleotide repair protein</fullName>
    </alternativeName>
    <domain>
        <recommendedName>
            <fullName evidence="19">ADP-dependent (S)-NAD(P)H-hydrate dehydratase</fullName>
            <ecNumber evidence="19">4.2.1.136</ecNumber>
        </recommendedName>
        <alternativeName>
            <fullName evidence="19">ADP-dependent NAD(P)HX dehydratase</fullName>
        </alternativeName>
    </domain>
    <domain>
        <recommendedName>
            <fullName evidence="19">NAD(P)H-hydrate epimerase</fullName>
            <ecNumber evidence="19">5.1.99.6</ecNumber>
        </recommendedName>
    </domain>
</protein>
<sequence>MDELLSVAEMYRADAMTIAGGVPGPVLMEAAGAAVVRAVCERWAPHPTVVLCGPGNNGGDGFVIARLLLEAGWPVRLALLGSRSALRGDAAVAAGRWTGPVEAADPWLLEGNPLVIDALFGAGLARPLDGMARAVVEAMDGRTVVAVDVPSGVHGDSGQVMGIAPQAALTVTFFRRKPGHLLLPGRALCGEVVVADIGIPDTVLDGIAPQTLLNGPDLWRRRYPWPRLDAHKYARGHAVVLGGARMTGAARLSARGALRAGAGLVTVACPPESVPVYAAGSPSLIVSDVADVAAFQALLADPRKNAALLGPGAGVGAETRARVLAALDAGKSCVLDADALTSFAESPADLCERLNGRCLLTPHEGEFARIFPDLVGYEGAAEEGGKLTRARAAAARCGAVVLLKGADTVVAAPDGRAVINANAPPDLATAGSGDVLAGMALGLIAQGMDVFDAACAAVWLHGEAANAFGPGLIAEDLPDALPGVLKRLKAGVR</sequence>
<comment type="similarity">
    <text evidence="17">Belongs to the NnrD/CARKD family.</text>
</comment>
<evidence type="ECO:0000256" key="6">
    <source>
        <dbReference type="ARBA" id="ARBA00022741"/>
    </source>
</evidence>
<feature type="binding site" evidence="17">
    <location>
        <position position="312"/>
    </location>
    <ligand>
        <name>(6S)-NADPHX</name>
        <dbReference type="ChEBI" id="CHEBI:64076"/>
    </ligand>
</feature>
<dbReference type="GO" id="GO:0046496">
    <property type="term" value="P:nicotinamide nucleotide metabolic process"/>
    <property type="evidence" value="ECO:0007669"/>
    <property type="project" value="UniProtKB-UniRule"/>
</dbReference>
<dbReference type="HAMAP" id="MF_01965">
    <property type="entry name" value="NADHX_dehydratase"/>
    <property type="match status" value="1"/>
</dbReference>
<evidence type="ECO:0000256" key="14">
    <source>
        <dbReference type="ARBA" id="ARBA00025153"/>
    </source>
</evidence>
<comment type="subunit">
    <text evidence="17">Homotetramer.</text>
</comment>
<dbReference type="PANTHER" id="PTHR12592:SF0">
    <property type="entry name" value="ATP-DEPENDENT (S)-NAD(P)H-HYDRATE DEHYDRATASE"/>
    <property type="match status" value="1"/>
</dbReference>
<comment type="cofactor">
    <cofactor evidence="18 19">
        <name>K(+)</name>
        <dbReference type="ChEBI" id="CHEBI:29103"/>
    </cofactor>
    <text evidence="18 19">Binds 1 potassium ion per subunit.</text>
</comment>
<feature type="domain" description="YjeF N-terminal" evidence="21">
    <location>
        <begin position="10"/>
        <end position="205"/>
    </location>
</feature>
<keyword evidence="13" id="KW-0511">Multifunctional enzyme</keyword>
<dbReference type="Gene3D" id="3.40.1190.20">
    <property type="match status" value="1"/>
</dbReference>
<evidence type="ECO:0000313" key="22">
    <source>
        <dbReference type="EMBL" id="KAA0678358.1"/>
    </source>
</evidence>
<dbReference type="InterPro" id="IPR036652">
    <property type="entry name" value="YjeF_N_dom_sf"/>
</dbReference>
<comment type="function">
    <text evidence="18">Catalyzes the epimerization of the S- and R-forms of NAD(P)HX, a damaged form of NAD(P)H that is a result of enzymatic or heat-dependent hydration. This is a prerequisite for the S-specific NAD(P)H-hydrate dehydratase to allow the repair of both epimers of NAD(P)HX.</text>
</comment>
<evidence type="ECO:0000256" key="13">
    <source>
        <dbReference type="ARBA" id="ARBA00023268"/>
    </source>
</evidence>
<comment type="function">
    <text evidence="14 19">Bifunctional enzyme that catalyzes the epimerization of the S- and R-forms of NAD(P)HX and the dehydration of the S-form of NAD(P)HX at the expense of ADP, which is converted to AMP. This allows the repair of both epimers of NAD(P)HX, a damaged form of NAD(P)H that is a result of enzymatic or heat-dependent hydration.</text>
</comment>
<evidence type="ECO:0000256" key="5">
    <source>
        <dbReference type="ARBA" id="ARBA00022723"/>
    </source>
</evidence>
<feature type="binding site" evidence="17">
    <location>
        <begin position="404"/>
        <end position="408"/>
    </location>
    <ligand>
        <name>AMP</name>
        <dbReference type="ChEBI" id="CHEBI:456215"/>
    </ligand>
</feature>
<feature type="binding site" evidence="17">
    <location>
        <position position="433"/>
    </location>
    <ligand>
        <name>AMP</name>
        <dbReference type="ChEBI" id="CHEBI:456215"/>
    </ligand>
</feature>
<name>A0A9W7NGY3_9PROT</name>
<feature type="binding site" evidence="18">
    <location>
        <begin position="121"/>
        <end position="127"/>
    </location>
    <ligand>
        <name>(6S)-NADPHX</name>
        <dbReference type="ChEBI" id="CHEBI:64076"/>
    </ligand>
</feature>
<evidence type="ECO:0000256" key="9">
    <source>
        <dbReference type="ARBA" id="ARBA00022958"/>
    </source>
</evidence>
<evidence type="ECO:0000313" key="23">
    <source>
        <dbReference type="Proteomes" id="UP000480854"/>
    </source>
</evidence>
<evidence type="ECO:0000256" key="10">
    <source>
        <dbReference type="ARBA" id="ARBA00023027"/>
    </source>
</evidence>
<feature type="binding site" evidence="18">
    <location>
        <position position="117"/>
    </location>
    <ligand>
        <name>K(+)</name>
        <dbReference type="ChEBI" id="CHEBI:29103"/>
    </ligand>
</feature>
<comment type="function">
    <text evidence="17">Catalyzes the dehydration of the S-form of NAD(P)HX at the expense of ADP, which is converted to AMP. Together with NAD(P)HX epimerase, which catalyzes the epimerization of the S- and R-forms, the enzyme allows the repair of both epimers of NAD(P)HX, a damaged form of NAD(P)H that is a result of enzymatic or heat-dependent hydration.</text>
</comment>
<feature type="binding site" evidence="18">
    <location>
        <position position="148"/>
    </location>
    <ligand>
        <name>(6S)-NADPHX</name>
        <dbReference type="ChEBI" id="CHEBI:64076"/>
    </ligand>
</feature>
<dbReference type="Gene3D" id="3.40.50.10260">
    <property type="entry name" value="YjeF N-terminal domain"/>
    <property type="match status" value="1"/>
</dbReference>
<keyword evidence="8 17" id="KW-0521">NADP</keyword>
<evidence type="ECO:0000256" key="12">
    <source>
        <dbReference type="ARBA" id="ARBA00023239"/>
    </source>
</evidence>
<dbReference type="InterPro" id="IPR030677">
    <property type="entry name" value="Nnr"/>
</dbReference>